<name>A0A495VKK0_9BACT</name>
<dbReference type="EMBL" id="RBXN01000009">
    <property type="protein sequence ID" value="RKT49824.1"/>
    <property type="molecule type" value="Genomic_DNA"/>
</dbReference>
<keyword evidence="9 13" id="KW-0745">Spermidine biosynthesis</keyword>
<evidence type="ECO:0000256" key="12">
    <source>
        <dbReference type="ARBA" id="ARBA00049309"/>
    </source>
</evidence>
<keyword evidence="11 13" id="KW-0456">Lyase</keyword>
<feature type="domain" description="Arginine decarboxylase helical bundle" evidence="17">
    <location>
        <begin position="367"/>
        <end position="447"/>
    </location>
</feature>
<dbReference type="SUPFAM" id="SSF51419">
    <property type="entry name" value="PLP-binding barrel"/>
    <property type="match status" value="1"/>
</dbReference>
<dbReference type="PANTHER" id="PTHR43295:SF9">
    <property type="entry name" value="BIOSYNTHETIC ARGININE DECARBOXYLASE"/>
    <property type="match status" value="1"/>
</dbReference>
<dbReference type="FunFam" id="3.20.20.10:FF:000001">
    <property type="entry name" value="Biosynthetic arginine decarboxylase"/>
    <property type="match status" value="1"/>
</dbReference>
<evidence type="ECO:0000256" key="1">
    <source>
        <dbReference type="ARBA" id="ARBA00001933"/>
    </source>
</evidence>
<keyword evidence="6 13" id="KW-0210">Decarboxylase</keyword>
<keyword evidence="8 13" id="KW-0663">Pyridoxal phosphate</keyword>
<dbReference type="RefSeq" id="WP_009319137.1">
    <property type="nucleotide sequence ID" value="NZ_KI440786.1"/>
</dbReference>
<dbReference type="Pfam" id="PF02784">
    <property type="entry name" value="Orn_Arg_deC_N"/>
    <property type="match status" value="1"/>
</dbReference>
<evidence type="ECO:0000256" key="5">
    <source>
        <dbReference type="ARBA" id="ARBA00022723"/>
    </source>
</evidence>
<dbReference type="CDD" id="cd06830">
    <property type="entry name" value="PLPDE_III_ADC"/>
    <property type="match status" value="1"/>
</dbReference>
<dbReference type="NCBIfam" id="TIGR01273">
    <property type="entry name" value="speA"/>
    <property type="match status" value="1"/>
</dbReference>
<comment type="cofactor">
    <cofactor evidence="2 13">
        <name>Mg(2+)</name>
        <dbReference type="ChEBI" id="CHEBI:18420"/>
    </cofactor>
</comment>
<dbReference type="GeneID" id="92929282"/>
<evidence type="ECO:0000313" key="20">
    <source>
        <dbReference type="Proteomes" id="UP000269493"/>
    </source>
</evidence>
<dbReference type="PRINTS" id="PR01179">
    <property type="entry name" value="ODADCRBXLASE"/>
</dbReference>
<evidence type="ECO:0000256" key="15">
    <source>
        <dbReference type="PIRSR" id="PIRSR600183-50"/>
    </source>
</evidence>
<evidence type="ECO:0000313" key="19">
    <source>
        <dbReference type="EMBL" id="RKT49824.1"/>
    </source>
</evidence>
<dbReference type="FunFam" id="1.20.58.930:FF:000002">
    <property type="entry name" value="Biosynthetic arginine decarboxylase"/>
    <property type="match status" value="1"/>
</dbReference>
<dbReference type="InterPro" id="IPR002985">
    <property type="entry name" value="Arg_decrbxlase"/>
</dbReference>
<evidence type="ECO:0000256" key="9">
    <source>
        <dbReference type="ARBA" id="ARBA00023066"/>
    </source>
</evidence>
<dbReference type="GO" id="GO:0006527">
    <property type="term" value="P:L-arginine catabolic process"/>
    <property type="evidence" value="ECO:0007669"/>
    <property type="project" value="InterPro"/>
</dbReference>
<evidence type="ECO:0000256" key="3">
    <source>
        <dbReference type="ARBA" id="ARBA00002257"/>
    </source>
</evidence>
<dbReference type="PROSITE" id="PS00879">
    <property type="entry name" value="ODR_DC_2_2"/>
    <property type="match status" value="1"/>
</dbReference>
<evidence type="ECO:0000256" key="10">
    <source>
        <dbReference type="ARBA" id="ARBA00023115"/>
    </source>
</evidence>
<comment type="catalytic activity">
    <reaction evidence="12 13">
        <text>L-arginine + H(+) = agmatine + CO2</text>
        <dbReference type="Rhea" id="RHEA:17641"/>
        <dbReference type="ChEBI" id="CHEBI:15378"/>
        <dbReference type="ChEBI" id="CHEBI:16526"/>
        <dbReference type="ChEBI" id="CHEBI:32682"/>
        <dbReference type="ChEBI" id="CHEBI:58145"/>
        <dbReference type="EC" id="4.1.1.19"/>
    </reaction>
</comment>
<evidence type="ECO:0000256" key="7">
    <source>
        <dbReference type="ARBA" id="ARBA00022842"/>
    </source>
</evidence>
<comment type="function">
    <text evidence="3 13">Catalyzes the biosynthesis of agmatine from arginine.</text>
</comment>
<comment type="caution">
    <text evidence="19">The sequence shown here is derived from an EMBL/GenBank/DDBJ whole genome shotgun (WGS) entry which is preliminary data.</text>
</comment>
<dbReference type="PIRSF" id="PIRSF001336">
    <property type="entry name" value="Arg_decrbxlase"/>
    <property type="match status" value="1"/>
</dbReference>
<dbReference type="NCBIfam" id="NF003763">
    <property type="entry name" value="PRK05354.1"/>
    <property type="match status" value="1"/>
</dbReference>
<dbReference type="InterPro" id="IPR029066">
    <property type="entry name" value="PLP-binding_barrel"/>
</dbReference>
<feature type="domain" description="Orn/DAP/Arg decarboxylase 2 N-terminal" evidence="16">
    <location>
        <begin position="74"/>
        <end position="342"/>
    </location>
</feature>
<evidence type="ECO:0000259" key="16">
    <source>
        <dbReference type="Pfam" id="PF02784"/>
    </source>
</evidence>
<dbReference type="Proteomes" id="UP000269493">
    <property type="component" value="Unassembled WGS sequence"/>
</dbReference>
<dbReference type="InterPro" id="IPR022653">
    <property type="entry name" value="De-COase2_pyr-phos_BS"/>
</dbReference>
<dbReference type="Gene3D" id="1.20.58.930">
    <property type="match status" value="1"/>
</dbReference>
<dbReference type="OrthoDB" id="9802658at2"/>
<dbReference type="UniPathway" id="UPA00186">
    <property type="reaction ID" value="UER00284"/>
</dbReference>
<dbReference type="InterPro" id="IPR022657">
    <property type="entry name" value="De-COase2_CS"/>
</dbReference>
<keyword evidence="10 13" id="KW-0620">Polyamine biosynthesis</keyword>
<dbReference type="PRINTS" id="PR01180">
    <property type="entry name" value="ARGDCRBXLASE"/>
</dbReference>
<evidence type="ECO:0000256" key="4">
    <source>
        <dbReference type="ARBA" id="ARBA00008357"/>
    </source>
</evidence>
<dbReference type="GO" id="GO:0033388">
    <property type="term" value="P:putrescine biosynthetic process from arginine"/>
    <property type="evidence" value="ECO:0007669"/>
    <property type="project" value="UniProtKB-ARBA"/>
</dbReference>
<organism evidence="19 20">
    <name type="scientific">Coprobacter fastidiosus NSB1 = JCM 33896</name>
    <dbReference type="NCBI Taxonomy" id="1349822"/>
    <lineage>
        <taxon>Bacteria</taxon>
        <taxon>Pseudomonadati</taxon>
        <taxon>Bacteroidota</taxon>
        <taxon>Bacteroidia</taxon>
        <taxon>Bacteroidales</taxon>
        <taxon>Barnesiellaceae</taxon>
        <taxon>Coprobacter</taxon>
    </lineage>
</organism>
<evidence type="ECO:0000259" key="17">
    <source>
        <dbReference type="Pfam" id="PF17810"/>
    </source>
</evidence>
<feature type="domain" description="Arginine decarboxylase C-terminal helical" evidence="18">
    <location>
        <begin position="575"/>
        <end position="628"/>
    </location>
</feature>
<dbReference type="InterPro" id="IPR022644">
    <property type="entry name" value="De-COase2_N"/>
</dbReference>
<dbReference type="GO" id="GO:0008792">
    <property type="term" value="F:arginine decarboxylase activity"/>
    <property type="evidence" value="ECO:0007669"/>
    <property type="project" value="UniProtKB-UniRule"/>
</dbReference>
<dbReference type="Pfam" id="PF17810">
    <property type="entry name" value="Arg_decarb_HB"/>
    <property type="match status" value="1"/>
</dbReference>
<protein>
    <recommendedName>
        <fullName evidence="13">Biosynthetic arginine decarboxylase</fullName>
        <shortName evidence="13">ADC</shortName>
        <ecNumber evidence="13">4.1.1.19</ecNumber>
    </recommendedName>
</protein>
<dbReference type="GO" id="GO:0008295">
    <property type="term" value="P:spermidine biosynthetic process"/>
    <property type="evidence" value="ECO:0007669"/>
    <property type="project" value="UniProtKB-UniRule"/>
</dbReference>
<dbReference type="InterPro" id="IPR000183">
    <property type="entry name" value="Orn/DAP/Arg_de-COase"/>
</dbReference>
<dbReference type="GO" id="GO:0046872">
    <property type="term" value="F:metal ion binding"/>
    <property type="evidence" value="ECO:0007669"/>
    <property type="project" value="UniProtKB-KW"/>
</dbReference>
<keyword evidence="20" id="KW-1185">Reference proteome</keyword>
<dbReference type="Gene3D" id="2.40.37.10">
    <property type="entry name" value="Lyase, Ornithine Decarboxylase, Chain A, domain 1"/>
    <property type="match status" value="1"/>
</dbReference>
<dbReference type="Gene3D" id="1.10.287.3440">
    <property type="match status" value="1"/>
</dbReference>
<feature type="active site" description="Proton donor" evidence="15">
    <location>
        <position position="499"/>
    </location>
</feature>
<comment type="cofactor">
    <cofactor evidence="1 13 14">
        <name>pyridoxal 5'-phosphate</name>
        <dbReference type="ChEBI" id="CHEBI:597326"/>
    </cofactor>
</comment>
<dbReference type="HAMAP" id="MF_01417">
    <property type="entry name" value="SpeA"/>
    <property type="match status" value="1"/>
</dbReference>
<dbReference type="InterPro" id="IPR040634">
    <property type="entry name" value="Arg_decarb_HB"/>
</dbReference>
<proteinExistence type="inferred from homology"/>
<evidence type="ECO:0000256" key="14">
    <source>
        <dbReference type="PIRSR" id="PIRSR001336-50"/>
    </source>
</evidence>
<evidence type="ECO:0000256" key="2">
    <source>
        <dbReference type="ARBA" id="ARBA00001946"/>
    </source>
</evidence>
<evidence type="ECO:0000256" key="11">
    <source>
        <dbReference type="ARBA" id="ARBA00023239"/>
    </source>
</evidence>
<comment type="pathway">
    <text evidence="13">Amine and polyamine biosynthesis; agmatine biosynthesis; agmatine from L-arginine: step 1/1.</text>
</comment>
<keyword evidence="7 13" id="KW-0460">Magnesium</keyword>
<evidence type="ECO:0000256" key="8">
    <source>
        <dbReference type="ARBA" id="ARBA00022898"/>
    </source>
</evidence>
<accession>A0A495VKK0</accession>
<evidence type="ECO:0000256" key="13">
    <source>
        <dbReference type="HAMAP-Rule" id="MF_01417"/>
    </source>
</evidence>
<reference evidence="19 20" key="1">
    <citation type="submission" date="2018-10" db="EMBL/GenBank/DDBJ databases">
        <title>Genomic Encyclopedia of Archaeal and Bacterial Type Strains, Phase II (KMG-II): from individual species to whole genera.</title>
        <authorList>
            <person name="Goeker M."/>
        </authorList>
    </citation>
    <scope>NUCLEOTIDE SEQUENCE [LARGE SCALE GENOMIC DNA]</scope>
    <source>
        <strain evidence="19 20">NSB1</strain>
    </source>
</reference>
<gene>
    <name evidence="13" type="primary">speA</name>
    <name evidence="19" type="ORF">BC742_2415</name>
</gene>
<sequence>MRRWRIEDSAELYNINGWGLKYFSINDKGHVAVTPREGNASVDLKELMDELQVRDVTSPVLVRFPDILDNRIEKISKCFEQAAEEYGYTAQNFIIYPIKVNQMRPVVEEIVSHGKKFNIGLEAGSKPELHAVLAINIDENSLIICNGYKDENYIELALLAQKMGRRIFLVVEKLNELKLIASISKRLKIRPNIGIRIKLASSGSGKWEESGGDVSKFGLNSSELLEALDILEKNKMQDCLHLIHFHIGSQVTKIRRIKNALREASQFYVQLHNMGFNIDFVDIGGGLGVDYDGTRSSSSESSMNYSIQEYVNDSISALVDACVKNDIPQPNIITESGRSLTAHHSVLIFEVLETTTLPSWSEDESVSEKDHELVQELYKLWDTMNQPRLIETWHDALQIREEALDLFGLGMLDLRTRAQVERLFWSIAREVYEMANEIKHSPEELKKIAKMLPDKYFCNFSLFQSLPDSWAIDQIFPIMPISRLDEKPERTATIQDITCDSDGKIDNFISTRNFNYHLPVHSLTKDPYYIGVFLVGAYQEILGDLHNLFGDTNAVHVSVYKDHYEIDQVIDGETVAEVLDYVQFNPKKMVRSVETWVTTSMKSGIITPEEGREFLSNYRSGLYGYTYLEKD</sequence>
<dbReference type="AlphaFoldDB" id="A0A495VKK0"/>
<feature type="modified residue" description="N6-(pyridoxal phosphate)lysine" evidence="13 14">
    <location>
        <position position="99"/>
    </location>
</feature>
<dbReference type="PROSITE" id="PS00878">
    <property type="entry name" value="ODR_DC_2_1"/>
    <property type="match status" value="1"/>
</dbReference>
<dbReference type="PANTHER" id="PTHR43295">
    <property type="entry name" value="ARGININE DECARBOXYLASE"/>
    <property type="match status" value="1"/>
</dbReference>
<comment type="similarity">
    <text evidence="4 13">Belongs to the Orn/Lys/Arg decarboxylase class-II family. SpeA subfamily.</text>
</comment>
<keyword evidence="5 13" id="KW-0479">Metal-binding</keyword>
<evidence type="ECO:0000256" key="6">
    <source>
        <dbReference type="ARBA" id="ARBA00022793"/>
    </source>
</evidence>
<feature type="binding site" evidence="13">
    <location>
        <begin position="281"/>
        <end position="291"/>
    </location>
    <ligand>
        <name>substrate</name>
    </ligand>
</feature>
<evidence type="ECO:0000259" key="18">
    <source>
        <dbReference type="Pfam" id="PF17944"/>
    </source>
</evidence>
<dbReference type="Gene3D" id="3.20.20.10">
    <property type="entry name" value="Alanine racemase"/>
    <property type="match status" value="1"/>
</dbReference>
<dbReference type="InterPro" id="IPR009006">
    <property type="entry name" value="Ala_racemase/Decarboxylase_C"/>
</dbReference>
<dbReference type="Pfam" id="PF17944">
    <property type="entry name" value="Arg_decarbox_C"/>
    <property type="match status" value="1"/>
</dbReference>
<dbReference type="InterPro" id="IPR041128">
    <property type="entry name" value="Arg_decarbox_C"/>
</dbReference>
<dbReference type="EC" id="4.1.1.19" evidence="13"/>